<keyword evidence="2" id="KW-1185">Reference proteome</keyword>
<protein>
    <submittedName>
        <fullName evidence="1">Uncharacterized protein</fullName>
    </submittedName>
</protein>
<comment type="caution">
    <text evidence="1">The sequence shown here is derived from an EMBL/GenBank/DDBJ whole genome shotgun (WGS) entry which is preliminary data.</text>
</comment>
<organism evidence="1 2">
    <name type="scientific">Streptomyces albireticuli</name>
    <dbReference type="NCBI Taxonomy" id="1940"/>
    <lineage>
        <taxon>Bacteria</taxon>
        <taxon>Bacillati</taxon>
        <taxon>Actinomycetota</taxon>
        <taxon>Actinomycetes</taxon>
        <taxon>Kitasatosporales</taxon>
        <taxon>Streptomycetaceae</taxon>
        <taxon>Streptomyces</taxon>
    </lineage>
</organism>
<dbReference type="RefSeq" id="WP_095583755.1">
    <property type="nucleotide sequence ID" value="NZ_JAJQQQ010000001.1"/>
</dbReference>
<sequence>MPTEALTADRAPALVCRVHTEPDGDDHTIPYVLRFAVTAPRTVTVGEEFTVLLAPAPLTFSPKLSSGVRDAVLRFHAPTAARDVRYALEGGDGAPYAEPLPGGGLALRSPGPFAPGVPFALPALRWTLRADGSGAVETGLAGSGLTDPAWSYRWFRSRDARHGTVVGYPDPVGTLSRTVPVR</sequence>
<dbReference type="EMBL" id="NSJV01000545">
    <property type="protein sequence ID" value="PAU45688.1"/>
    <property type="molecule type" value="Genomic_DNA"/>
</dbReference>
<proteinExistence type="predicted"/>
<gene>
    <name evidence="1" type="ORF">CK936_28105</name>
</gene>
<name>A0A2A2CZP9_9ACTN</name>
<dbReference type="Proteomes" id="UP000218944">
    <property type="component" value="Unassembled WGS sequence"/>
</dbReference>
<accession>A0A2A2CZP9</accession>
<dbReference type="AlphaFoldDB" id="A0A2A2CZP9"/>
<evidence type="ECO:0000313" key="2">
    <source>
        <dbReference type="Proteomes" id="UP000218944"/>
    </source>
</evidence>
<reference evidence="1 2" key="1">
    <citation type="submission" date="2017-08" db="EMBL/GenBank/DDBJ databases">
        <title>Genome sequence of Streptomyces albireticuli NRRL B-1670.</title>
        <authorList>
            <person name="Graham D.E."/>
            <person name="Mahan K.M."/>
            <person name="Klingeman D.M."/>
            <person name="Hettich R.L."/>
            <person name="Parry R.J."/>
            <person name="Spain J.C."/>
        </authorList>
    </citation>
    <scope>NUCLEOTIDE SEQUENCE [LARGE SCALE GENOMIC DNA]</scope>
    <source>
        <strain evidence="1 2">NRRL B-1670</strain>
    </source>
</reference>
<evidence type="ECO:0000313" key="1">
    <source>
        <dbReference type="EMBL" id="PAU45688.1"/>
    </source>
</evidence>